<sequence length="575" mass="64595">MTGGHRKALLSTSQRDEGKVTREILKKAKEEKSSFSKSSSSQQKKEKRREDEDDGGSGENEEEEKQEEKEEEEGRGEVMGGYMWITRHIMLSPPILPIYERRKESLFFRHRAKRQVEATSEEEEERDTGGVYPLSLHGVSLLLHLLRRHSPSSSPPLLSLPLLPPTISSSSSSPCISSSSCWELSYRLLSLLGIRPLELLLLLTDQRIFSPSYLRSFFLSLLSRLKNRRASDQHTQPPLILSSSSSSSSSSSVPSTTSSSYESSSSSSCRSSLSSSYLPSCEEKKASYHCGVQTPREKISPKRLRSACEGRESHHGQPLVDKKETRDEEEEKEEKEERRGGRYLDTPHMKREGIQREERKREEKREEEEEEKDKRYLISSLSMIYEEVIATCLVFSVILTLVSPSSPSLPPFSLSSSSSSSGSLSTSDHQLSSGSLSSSSSLVNKGEKKKKKIKPSDSKQTDEGLSDQKTPDVPVSEEDVLRGRSRGLYSVLSWIDTVFVKSAASPHLKKGELANLLDEELIAALKGSWSYLMKVRGVSEKRLLFFLRALTEHLVHPNLKKSETGTRRKNNVHVK</sequence>
<dbReference type="InterPro" id="IPR051738">
    <property type="entry name" value="SAF_Modulators"/>
</dbReference>
<dbReference type="GeneID" id="94428404"/>
<feature type="region of interest" description="Disordered" evidence="3">
    <location>
        <begin position="1"/>
        <end position="77"/>
    </location>
</feature>
<accession>A0A2C6KWP6</accession>
<dbReference type="RefSeq" id="XP_067922833.1">
    <property type="nucleotide sequence ID" value="XM_068065193.1"/>
</dbReference>
<organism evidence="4 5">
    <name type="scientific">Cystoisospora suis</name>
    <dbReference type="NCBI Taxonomy" id="483139"/>
    <lineage>
        <taxon>Eukaryota</taxon>
        <taxon>Sar</taxon>
        <taxon>Alveolata</taxon>
        <taxon>Apicomplexa</taxon>
        <taxon>Conoidasida</taxon>
        <taxon>Coccidia</taxon>
        <taxon>Eucoccidiorida</taxon>
        <taxon>Eimeriorina</taxon>
        <taxon>Sarcocystidae</taxon>
        <taxon>Cystoisospora</taxon>
    </lineage>
</organism>
<protein>
    <submittedName>
        <fullName evidence="4">Uncharacterized protein</fullName>
    </submittedName>
</protein>
<dbReference type="GO" id="GO:0050684">
    <property type="term" value="P:regulation of mRNA processing"/>
    <property type="evidence" value="ECO:0007669"/>
    <property type="project" value="TreeGrafter"/>
</dbReference>
<feature type="compositionally biased region" description="Basic and acidic residues" evidence="3">
    <location>
        <begin position="14"/>
        <end position="34"/>
    </location>
</feature>
<comment type="caution">
    <text evidence="4">The sequence shown here is derived from an EMBL/GenBank/DDBJ whole genome shotgun (WGS) entry which is preliminary data.</text>
</comment>
<evidence type="ECO:0000256" key="1">
    <source>
        <dbReference type="ARBA" id="ARBA00004123"/>
    </source>
</evidence>
<feature type="non-terminal residue" evidence="4">
    <location>
        <position position="575"/>
    </location>
</feature>
<feature type="region of interest" description="Disordered" evidence="3">
    <location>
        <begin position="406"/>
        <end position="478"/>
    </location>
</feature>
<keyword evidence="5" id="KW-1185">Reference proteome</keyword>
<evidence type="ECO:0000313" key="5">
    <source>
        <dbReference type="Proteomes" id="UP000221165"/>
    </source>
</evidence>
<comment type="subcellular location">
    <subcellularLocation>
        <location evidence="1">Nucleus</location>
    </subcellularLocation>
</comment>
<feature type="region of interest" description="Disordered" evidence="3">
    <location>
        <begin position="232"/>
        <end position="271"/>
    </location>
</feature>
<feature type="region of interest" description="Disordered" evidence="3">
    <location>
        <begin position="289"/>
        <end position="374"/>
    </location>
</feature>
<dbReference type="GO" id="GO:0005634">
    <property type="term" value="C:nucleus"/>
    <property type="evidence" value="ECO:0007669"/>
    <property type="project" value="UniProtKB-SubCell"/>
</dbReference>
<evidence type="ECO:0000256" key="2">
    <source>
        <dbReference type="ARBA" id="ARBA00023242"/>
    </source>
</evidence>
<feature type="compositionally biased region" description="Low complexity" evidence="3">
    <location>
        <begin position="406"/>
        <end position="444"/>
    </location>
</feature>
<dbReference type="EMBL" id="MIGC01002403">
    <property type="protein sequence ID" value="PHJ21149.1"/>
    <property type="molecule type" value="Genomic_DNA"/>
</dbReference>
<dbReference type="GO" id="GO:0006357">
    <property type="term" value="P:regulation of transcription by RNA polymerase II"/>
    <property type="evidence" value="ECO:0007669"/>
    <property type="project" value="TreeGrafter"/>
</dbReference>
<dbReference type="GO" id="GO:0043565">
    <property type="term" value="F:sequence-specific DNA binding"/>
    <property type="evidence" value="ECO:0007669"/>
    <property type="project" value="TreeGrafter"/>
</dbReference>
<feature type="compositionally biased region" description="Low complexity" evidence="3">
    <location>
        <begin position="242"/>
        <end position="271"/>
    </location>
</feature>
<reference evidence="4 5" key="1">
    <citation type="journal article" date="2017" name="Int. J. Parasitol.">
        <title>The genome of the protozoan parasite Cystoisospora suis and a reverse vaccinology approach to identify vaccine candidates.</title>
        <authorList>
            <person name="Palmieri N."/>
            <person name="Shrestha A."/>
            <person name="Ruttkowski B."/>
            <person name="Beck T."/>
            <person name="Vogl C."/>
            <person name="Tomley F."/>
            <person name="Blake D.P."/>
            <person name="Joachim A."/>
        </authorList>
    </citation>
    <scope>NUCLEOTIDE SEQUENCE [LARGE SCALE GENOMIC DNA]</scope>
    <source>
        <strain evidence="4 5">Wien I</strain>
    </source>
</reference>
<feature type="compositionally biased region" description="Basic and acidic residues" evidence="3">
    <location>
        <begin position="335"/>
        <end position="364"/>
    </location>
</feature>
<dbReference type="AlphaFoldDB" id="A0A2C6KWP6"/>
<feature type="compositionally biased region" description="Acidic residues" evidence="3">
    <location>
        <begin position="51"/>
        <end position="74"/>
    </location>
</feature>
<evidence type="ECO:0000256" key="3">
    <source>
        <dbReference type="SAM" id="MobiDB-lite"/>
    </source>
</evidence>
<dbReference type="Proteomes" id="UP000221165">
    <property type="component" value="Unassembled WGS sequence"/>
</dbReference>
<proteinExistence type="predicted"/>
<gene>
    <name evidence="4" type="ORF">CSUI_005013</name>
</gene>
<dbReference type="PANTHER" id="PTHR15683:SF8">
    <property type="entry name" value="SCAFFOLD ATTACHMENT FACTOR B, ISOFORM B"/>
    <property type="match status" value="1"/>
</dbReference>
<keyword evidence="2" id="KW-0539">Nucleus</keyword>
<evidence type="ECO:0000313" key="4">
    <source>
        <dbReference type="EMBL" id="PHJ21149.1"/>
    </source>
</evidence>
<dbReference type="PANTHER" id="PTHR15683">
    <property type="entry name" value="SCAFFOLD ATTACHMENT FACTOR B-RELATED"/>
    <property type="match status" value="1"/>
</dbReference>
<feature type="compositionally biased region" description="Basic and acidic residues" evidence="3">
    <location>
        <begin position="295"/>
        <end position="326"/>
    </location>
</feature>
<name>A0A2C6KWP6_9APIC</name>
<dbReference type="VEuPathDB" id="ToxoDB:CSUI_005013"/>